<feature type="transmembrane region" description="Helical" evidence="1">
    <location>
        <begin position="12"/>
        <end position="34"/>
    </location>
</feature>
<evidence type="ECO:0000313" key="2">
    <source>
        <dbReference type="EMBL" id="MEK8030551.1"/>
    </source>
</evidence>
<gene>
    <name evidence="2" type="ORF">AACH06_06905</name>
</gene>
<evidence type="ECO:0000313" key="3">
    <source>
        <dbReference type="Proteomes" id="UP001371218"/>
    </source>
</evidence>
<sequence>MQARPSPWRWIGWALLIGTLLIALTTAISLTAMFSHLPPDLLITVDGERIELGGLEAGHVWMVFGAVVMVIVVVVIVVPLALLFGVGVPLLLAALGVLAALLCAAVAVAVLGSPVILLGLLLWWAVRPKKVPAPPAPPMAPPPVPVIGQHTDNSTPFA</sequence>
<comment type="caution">
    <text evidence="2">The sequence shown here is derived from an EMBL/GenBank/DDBJ whole genome shotgun (WGS) entry which is preliminary data.</text>
</comment>
<feature type="transmembrane region" description="Helical" evidence="1">
    <location>
        <begin position="61"/>
        <end position="84"/>
    </location>
</feature>
<dbReference type="Proteomes" id="UP001371218">
    <property type="component" value="Unassembled WGS sequence"/>
</dbReference>
<name>A0ABU9BKR4_9BURK</name>
<evidence type="ECO:0008006" key="4">
    <source>
        <dbReference type="Google" id="ProtNLM"/>
    </source>
</evidence>
<keyword evidence="1" id="KW-0472">Membrane</keyword>
<evidence type="ECO:0000256" key="1">
    <source>
        <dbReference type="SAM" id="Phobius"/>
    </source>
</evidence>
<organism evidence="2 3">
    <name type="scientific">Ideonella lacteola</name>
    <dbReference type="NCBI Taxonomy" id="2984193"/>
    <lineage>
        <taxon>Bacteria</taxon>
        <taxon>Pseudomonadati</taxon>
        <taxon>Pseudomonadota</taxon>
        <taxon>Betaproteobacteria</taxon>
        <taxon>Burkholderiales</taxon>
        <taxon>Sphaerotilaceae</taxon>
        <taxon>Ideonella</taxon>
    </lineage>
</organism>
<feature type="transmembrane region" description="Helical" evidence="1">
    <location>
        <begin position="91"/>
        <end position="124"/>
    </location>
</feature>
<keyword evidence="1" id="KW-0812">Transmembrane</keyword>
<protein>
    <recommendedName>
        <fullName evidence="4">DUF4064 domain-containing protein</fullName>
    </recommendedName>
</protein>
<accession>A0ABU9BKR4</accession>
<proteinExistence type="predicted"/>
<reference evidence="2 3" key="1">
    <citation type="submission" date="2024-04" db="EMBL/GenBank/DDBJ databases">
        <title>Novel species of the genus Ideonella isolated from streams.</title>
        <authorList>
            <person name="Lu H."/>
        </authorList>
    </citation>
    <scope>NUCLEOTIDE SEQUENCE [LARGE SCALE GENOMIC DNA]</scope>
    <source>
        <strain evidence="2 3">DXS29W</strain>
    </source>
</reference>
<dbReference type="RefSeq" id="WP_341424913.1">
    <property type="nucleotide sequence ID" value="NZ_JBBUTG010000003.1"/>
</dbReference>
<keyword evidence="1" id="KW-1133">Transmembrane helix</keyword>
<keyword evidence="3" id="KW-1185">Reference proteome</keyword>
<dbReference type="EMBL" id="JBBUTG010000003">
    <property type="protein sequence ID" value="MEK8030551.1"/>
    <property type="molecule type" value="Genomic_DNA"/>
</dbReference>